<dbReference type="EMBL" id="BJYM01000004">
    <property type="protein sequence ID" value="GEN86373.1"/>
    <property type="molecule type" value="Genomic_DNA"/>
</dbReference>
<dbReference type="STRING" id="582851.GCA_900162665_00521"/>
<proteinExistence type="predicted"/>
<keyword evidence="3" id="KW-1133">Transmembrane helix</keyword>
<reference evidence="4 5" key="1">
    <citation type="submission" date="2019-07" db="EMBL/GenBank/DDBJ databases">
        <title>Whole genome shotgun sequence of Oceanobacillus sojae NBRC 105379.</title>
        <authorList>
            <person name="Hosoyama A."/>
            <person name="Uohara A."/>
            <person name="Ohji S."/>
            <person name="Ichikawa N."/>
        </authorList>
    </citation>
    <scope>NUCLEOTIDE SEQUENCE [LARGE SCALE GENOMIC DNA]</scope>
    <source>
        <strain evidence="4 5">NBRC 105379</strain>
    </source>
</reference>
<dbReference type="RefSeq" id="WP_147209443.1">
    <property type="nucleotide sequence ID" value="NZ_BJYM01000004.1"/>
</dbReference>
<evidence type="ECO:0000256" key="2">
    <source>
        <dbReference type="SAM" id="MobiDB-lite"/>
    </source>
</evidence>
<evidence type="ECO:0000313" key="4">
    <source>
        <dbReference type="EMBL" id="GEN86373.1"/>
    </source>
</evidence>
<comment type="caution">
    <text evidence="4">The sequence shown here is derived from an EMBL/GenBank/DDBJ whole genome shotgun (WGS) entry which is preliminary data.</text>
</comment>
<evidence type="ECO:0000256" key="1">
    <source>
        <dbReference type="SAM" id="Coils"/>
    </source>
</evidence>
<feature type="compositionally biased region" description="Basic and acidic residues" evidence="2">
    <location>
        <begin position="55"/>
        <end position="82"/>
    </location>
</feature>
<gene>
    <name evidence="4" type="ORF">OSO01_11120</name>
</gene>
<feature type="compositionally biased region" description="Low complexity" evidence="2">
    <location>
        <begin position="43"/>
        <end position="54"/>
    </location>
</feature>
<feature type="transmembrane region" description="Helical" evidence="3">
    <location>
        <begin position="6"/>
        <end position="25"/>
    </location>
</feature>
<dbReference type="AlphaFoldDB" id="A0A511ZFY4"/>
<keyword evidence="5" id="KW-1185">Reference proteome</keyword>
<feature type="region of interest" description="Disordered" evidence="2">
    <location>
        <begin position="28"/>
        <end position="96"/>
    </location>
</feature>
<name>A0A511ZFY4_9BACI</name>
<sequence length="179" mass="20917">MGWILDNLFLVIIIISGLITFLGDSKRKQEEQKKKQSTPPKNQTQSRQRQQRSPQEMRTRQQTQRKREQPRAERQVYREGARPDISAGSIEDQQKKQMERLANRYQTSAQQDIENAEQKFKDLIVDRNVEEENPGKREMKRRVSGNLDGKGLVNGIIMSEVLGSPRAKQPYRSIVQKRK</sequence>
<evidence type="ECO:0000313" key="5">
    <source>
        <dbReference type="Proteomes" id="UP000321558"/>
    </source>
</evidence>
<dbReference type="OrthoDB" id="2692154at2"/>
<accession>A0A511ZFY4</accession>
<organism evidence="4 5">
    <name type="scientific">Oceanobacillus sojae</name>
    <dbReference type="NCBI Taxonomy" id="582851"/>
    <lineage>
        <taxon>Bacteria</taxon>
        <taxon>Bacillati</taxon>
        <taxon>Bacillota</taxon>
        <taxon>Bacilli</taxon>
        <taxon>Bacillales</taxon>
        <taxon>Bacillaceae</taxon>
        <taxon>Oceanobacillus</taxon>
    </lineage>
</organism>
<feature type="coiled-coil region" evidence="1">
    <location>
        <begin position="106"/>
        <end position="133"/>
    </location>
</feature>
<dbReference type="Proteomes" id="UP000321558">
    <property type="component" value="Unassembled WGS sequence"/>
</dbReference>
<protein>
    <submittedName>
        <fullName evidence="4">Uncharacterized protein</fullName>
    </submittedName>
</protein>
<keyword evidence="3" id="KW-0472">Membrane</keyword>
<keyword evidence="3" id="KW-0812">Transmembrane</keyword>
<keyword evidence="1" id="KW-0175">Coiled coil</keyword>
<evidence type="ECO:0000256" key="3">
    <source>
        <dbReference type="SAM" id="Phobius"/>
    </source>
</evidence>